<accession>A0A1Y1QCD4</accession>
<keyword evidence="4" id="KW-0249">Electron transport</keyword>
<dbReference type="InterPro" id="IPR009056">
    <property type="entry name" value="Cyt_c-like_dom"/>
</dbReference>
<name>A0A1Y1QCD4_9GAMM</name>
<dbReference type="PROSITE" id="PS51007">
    <property type="entry name" value="CYTC"/>
    <property type="match status" value="2"/>
</dbReference>
<keyword evidence="5 6" id="KW-0408">Iron</keyword>
<evidence type="ECO:0000313" key="9">
    <source>
        <dbReference type="EMBL" id="OQX02561.1"/>
    </source>
</evidence>
<feature type="signal peptide" evidence="7">
    <location>
        <begin position="1"/>
        <end position="22"/>
    </location>
</feature>
<keyword evidence="1" id="KW-0813">Transport</keyword>
<dbReference type="AlphaFoldDB" id="A0A1Y1QCD4"/>
<reference evidence="9 10" key="1">
    <citation type="submission" date="2017-01" db="EMBL/GenBank/DDBJ databases">
        <title>Novel large sulfur bacteria in the metagenomes of groundwater-fed chemosynthetic microbial mats in the Lake Huron basin.</title>
        <authorList>
            <person name="Sharrar A.M."/>
            <person name="Flood B.E."/>
            <person name="Bailey J.V."/>
            <person name="Jones D.S."/>
            <person name="Biddanda B."/>
            <person name="Ruberg S.A."/>
            <person name="Marcus D.N."/>
            <person name="Dick G.J."/>
        </authorList>
    </citation>
    <scope>NUCLEOTIDE SEQUENCE [LARGE SCALE GENOMIC DNA]</scope>
    <source>
        <strain evidence="9">A8</strain>
    </source>
</reference>
<protein>
    <recommendedName>
        <fullName evidence="8">Cytochrome c domain-containing protein</fullName>
    </recommendedName>
</protein>
<keyword evidence="2 6" id="KW-0349">Heme</keyword>
<dbReference type="GO" id="GO:0005506">
    <property type="term" value="F:iron ion binding"/>
    <property type="evidence" value="ECO:0007669"/>
    <property type="project" value="InterPro"/>
</dbReference>
<evidence type="ECO:0000256" key="2">
    <source>
        <dbReference type="ARBA" id="ARBA00022617"/>
    </source>
</evidence>
<gene>
    <name evidence="9" type="ORF">BWK73_42310</name>
</gene>
<evidence type="ECO:0000256" key="5">
    <source>
        <dbReference type="ARBA" id="ARBA00023004"/>
    </source>
</evidence>
<keyword evidence="7" id="KW-0732">Signal</keyword>
<dbReference type="SUPFAM" id="SSF46626">
    <property type="entry name" value="Cytochrome c"/>
    <property type="match status" value="2"/>
</dbReference>
<dbReference type="Gene3D" id="1.10.760.10">
    <property type="entry name" value="Cytochrome c-like domain"/>
    <property type="match status" value="2"/>
</dbReference>
<evidence type="ECO:0000313" key="10">
    <source>
        <dbReference type="Proteomes" id="UP000192491"/>
    </source>
</evidence>
<keyword evidence="3 6" id="KW-0479">Metal-binding</keyword>
<evidence type="ECO:0000256" key="6">
    <source>
        <dbReference type="PROSITE-ProRule" id="PRU00433"/>
    </source>
</evidence>
<dbReference type="InterPro" id="IPR036909">
    <property type="entry name" value="Cyt_c-like_dom_sf"/>
</dbReference>
<feature type="domain" description="Cytochrome c" evidence="8">
    <location>
        <begin position="128"/>
        <end position="208"/>
    </location>
</feature>
<evidence type="ECO:0000256" key="4">
    <source>
        <dbReference type="ARBA" id="ARBA00022982"/>
    </source>
</evidence>
<dbReference type="PRINTS" id="PR00607">
    <property type="entry name" value="CYTCHROMECIE"/>
</dbReference>
<feature type="chain" id="PRO_5011000992" description="Cytochrome c domain-containing protein" evidence="7">
    <location>
        <begin position="23"/>
        <end position="220"/>
    </location>
</feature>
<evidence type="ECO:0000256" key="1">
    <source>
        <dbReference type="ARBA" id="ARBA00022448"/>
    </source>
</evidence>
<dbReference type="Pfam" id="PF13442">
    <property type="entry name" value="Cytochrome_CBB3"/>
    <property type="match status" value="2"/>
</dbReference>
<evidence type="ECO:0000256" key="7">
    <source>
        <dbReference type="SAM" id="SignalP"/>
    </source>
</evidence>
<dbReference type="GO" id="GO:0020037">
    <property type="term" value="F:heme binding"/>
    <property type="evidence" value="ECO:0007669"/>
    <property type="project" value="InterPro"/>
</dbReference>
<organism evidence="9 10">
    <name type="scientific">Thiothrix lacustris</name>
    <dbReference type="NCBI Taxonomy" id="525917"/>
    <lineage>
        <taxon>Bacteria</taxon>
        <taxon>Pseudomonadati</taxon>
        <taxon>Pseudomonadota</taxon>
        <taxon>Gammaproteobacteria</taxon>
        <taxon>Thiotrichales</taxon>
        <taxon>Thiotrichaceae</taxon>
        <taxon>Thiothrix</taxon>
    </lineage>
</organism>
<proteinExistence type="predicted"/>
<comment type="caution">
    <text evidence="9">The sequence shown here is derived from an EMBL/GenBank/DDBJ whole genome shotgun (WGS) entry which is preliminary data.</text>
</comment>
<sequence length="220" mass="24699">MKKLIISTLFSVLCLSAWNVSAEDKPLDPAAGKRLYETYCFMCHDRGLSNAPRPAEKADWDKLLPLGEETLFKAVIDGPGHMYPKGISPVWSEWELRSMIRYMMDTVTDADSQKQANTASAADKERHLQLLHGRKLYEQTCFKCHDYGDLGAPKLGSLESWAGSKDKSMDALARSVIDGKNHMYAHGGSNSLSINEFKSMIEYMLSSLEKGWVSPQRECQ</sequence>
<feature type="domain" description="Cytochrome c" evidence="8">
    <location>
        <begin position="27"/>
        <end position="107"/>
    </location>
</feature>
<dbReference type="PANTHER" id="PTHR40942">
    <property type="match status" value="1"/>
</dbReference>
<dbReference type="Proteomes" id="UP000192491">
    <property type="component" value="Unassembled WGS sequence"/>
</dbReference>
<dbReference type="InterPro" id="IPR002323">
    <property type="entry name" value="Cyt_CIE"/>
</dbReference>
<dbReference type="GO" id="GO:0009055">
    <property type="term" value="F:electron transfer activity"/>
    <property type="evidence" value="ECO:0007669"/>
    <property type="project" value="InterPro"/>
</dbReference>
<evidence type="ECO:0000259" key="8">
    <source>
        <dbReference type="PROSITE" id="PS51007"/>
    </source>
</evidence>
<dbReference type="EMBL" id="MTEJ01000476">
    <property type="protein sequence ID" value="OQX02561.1"/>
    <property type="molecule type" value="Genomic_DNA"/>
</dbReference>
<dbReference type="PANTHER" id="PTHR40942:SF4">
    <property type="entry name" value="CYTOCHROME C5"/>
    <property type="match status" value="1"/>
</dbReference>
<evidence type="ECO:0000256" key="3">
    <source>
        <dbReference type="ARBA" id="ARBA00022723"/>
    </source>
</evidence>